<accession>A0A8S3J282</accession>
<organism evidence="1 2">
    <name type="scientific">Rotaria magnacalcarata</name>
    <dbReference type="NCBI Taxonomy" id="392030"/>
    <lineage>
        <taxon>Eukaryota</taxon>
        <taxon>Metazoa</taxon>
        <taxon>Spiralia</taxon>
        <taxon>Gnathifera</taxon>
        <taxon>Rotifera</taxon>
        <taxon>Eurotatoria</taxon>
        <taxon>Bdelloidea</taxon>
        <taxon>Philodinida</taxon>
        <taxon>Philodinidae</taxon>
        <taxon>Rotaria</taxon>
    </lineage>
</organism>
<protein>
    <submittedName>
        <fullName evidence="1">Uncharacterized protein</fullName>
    </submittedName>
</protein>
<evidence type="ECO:0000313" key="2">
    <source>
        <dbReference type="Proteomes" id="UP000681720"/>
    </source>
</evidence>
<gene>
    <name evidence="1" type="ORF">GIL414_LOCUS79238</name>
</gene>
<dbReference type="EMBL" id="CAJOBJ010351833">
    <property type="protein sequence ID" value="CAF5209298.1"/>
    <property type="molecule type" value="Genomic_DNA"/>
</dbReference>
<evidence type="ECO:0000313" key="1">
    <source>
        <dbReference type="EMBL" id="CAF5209298.1"/>
    </source>
</evidence>
<dbReference type="AlphaFoldDB" id="A0A8S3J282"/>
<reference evidence="1" key="1">
    <citation type="submission" date="2021-02" db="EMBL/GenBank/DDBJ databases">
        <authorList>
            <person name="Nowell W R."/>
        </authorList>
    </citation>
    <scope>NUCLEOTIDE SEQUENCE</scope>
</reference>
<proteinExistence type="predicted"/>
<name>A0A8S3J282_9BILA</name>
<comment type="caution">
    <text evidence="1">The sequence shown here is derived from an EMBL/GenBank/DDBJ whole genome shotgun (WGS) entry which is preliminary data.</text>
</comment>
<feature type="non-terminal residue" evidence="1">
    <location>
        <position position="1"/>
    </location>
</feature>
<sequence>TTNSHSSTNPISSFNLQSAYDNGYRDILRQLTGFANDRLPCVDGHPYVHRPTHRSFDMNAARALFS</sequence>
<dbReference type="Proteomes" id="UP000681720">
    <property type="component" value="Unassembled WGS sequence"/>
</dbReference>